<comment type="caution">
    <text evidence="2">The sequence shown here is derived from an EMBL/GenBank/DDBJ whole genome shotgun (WGS) entry which is preliminary data.</text>
</comment>
<dbReference type="Proteomes" id="UP001589788">
    <property type="component" value="Unassembled WGS sequence"/>
</dbReference>
<evidence type="ECO:0000259" key="1">
    <source>
        <dbReference type="PROSITE" id="PS51186"/>
    </source>
</evidence>
<keyword evidence="2" id="KW-0808">Transferase</keyword>
<accession>A0ABV6C363</accession>
<dbReference type="InterPro" id="IPR000182">
    <property type="entry name" value="GNAT_dom"/>
</dbReference>
<evidence type="ECO:0000313" key="2">
    <source>
        <dbReference type="EMBL" id="MFC0082141.1"/>
    </source>
</evidence>
<organism evidence="2 3">
    <name type="scientific">Aciditerrimonas ferrireducens</name>
    <dbReference type="NCBI Taxonomy" id="667306"/>
    <lineage>
        <taxon>Bacteria</taxon>
        <taxon>Bacillati</taxon>
        <taxon>Actinomycetota</taxon>
        <taxon>Acidimicrobiia</taxon>
        <taxon>Acidimicrobiales</taxon>
        <taxon>Acidimicrobiaceae</taxon>
        <taxon>Aciditerrimonas</taxon>
    </lineage>
</organism>
<keyword evidence="3" id="KW-1185">Reference proteome</keyword>
<dbReference type="InterPro" id="IPR016181">
    <property type="entry name" value="Acyl_CoA_acyltransferase"/>
</dbReference>
<protein>
    <submittedName>
        <fullName evidence="2">GNAT family N-acetyltransferase</fullName>
        <ecNumber evidence="2">2.3.-.-</ecNumber>
    </submittedName>
</protein>
<sequence>MGSEASEGTLNPPDRPEDAEEALWVRPMTLEEAPLRIDYFLGASDDYLQLLGVDRAKLPTREAWLARYEDDLAKAPQERDTYSIVWLLGERIVGFSTADRIQPGQQAFLHLHVLDPGRRRQGLGSRFVRLSAEHYHEVLGVPRLYSQPKAFNVAPNRALQRAGFRYLWTKEFVPGPINFHQAVTRWVWEAR</sequence>
<proteinExistence type="predicted"/>
<dbReference type="Pfam" id="PF00583">
    <property type="entry name" value="Acetyltransf_1"/>
    <property type="match status" value="1"/>
</dbReference>
<dbReference type="GO" id="GO:0016746">
    <property type="term" value="F:acyltransferase activity"/>
    <property type="evidence" value="ECO:0007669"/>
    <property type="project" value="UniProtKB-KW"/>
</dbReference>
<dbReference type="RefSeq" id="WP_377789598.1">
    <property type="nucleotide sequence ID" value="NZ_JBHLYQ010000074.1"/>
</dbReference>
<feature type="domain" description="N-acetyltransferase" evidence="1">
    <location>
        <begin position="37"/>
        <end position="191"/>
    </location>
</feature>
<keyword evidence="2" id="KW-0012">Acyltransferase</keyword>
<dbReference type="PROSITE" id="PS51186">
    <property type="entry name" value="GNAT"/>
    <property type="match status" value="1"/>
</dbReference>
<dbReference type="EC" id="2.3.-.-" evidence="2"/>
<dbReference type="SUPFAM" id="SSF55729">
    <property type="entry name" value="Acyl-CoA N-acyltransferases (Nat)"/>
    <property type="match status" value="1"/>
</dbReference>
<reference evidence="2 3" key="1">
    <citation type="submission" date="2024-09" db="EMBL/GenBank/DDBJ databases">
        <authorList>
            <person name="Sun Q."/>
            <person name="Mori K."/>
        </authorList>
    </citation>
    <scope>NUCLEOTIDE SEQUENCE [LARGE SCALE GENOMIC DNA]</scope>
    <source>
        <strain evidence="2 3">JCM 15389</strain>
    </source>
</reference>
<dbReference type="EMBL" id="JBHLYQ010000074">
    <property type="protein sequence ID" value="MFC0082141.1"/>
    <property type="molecule type" value="Genomic_DNA"/>
</dbReference>
<name>A0ABV6C363_9ACTN</name>
<dbReference type="CDD" id="cd04301">
    <property type="entry name" value="NAT_SF"/>
    <property type="match status" value="1"/>
</dbReference>
<gene>
    <name evidence="2" type="ORF">ACFFRE_08265</name>
</gene>
<evidence type="ECO:0000313" key="3">
    <source>
        <dbReference type="Proteomes" id="UP001589788"/>
    </source>
</evidence>
<dbReference type="Gene3D" id="3.40.630.30">
    <property type="match status" value="1"/>
</dbReference>